<dbReference type="eggNOG" id="COG1167">
    <property type="taxonomic scope" value="Bacteria"/>
</dbReference>
<dbReference type="PATRIC" id="fig|1194972.3.peg.782"/>
<comment type="similarity">
    <text evidence="1">In the C-terminal section; belongs to the class-I pyridoxal-phosphate-dependent aminotransferase family.</text>
</comment>
<name>K0VLQ9_MYCVA</name>
<dbReference type="EMBL" id="ALQA01000005">
    <property type="protein sequence ID" value="EJZ12044.1"/>
    <property type="molecule type" value="Genomic_DNA"/>
</dbReference>
<reference evidence="7 8" key="1">
    <citation type="journal article" date="2012" name="J. Bacteriol.">
        <title>Complete Genome Sequence of Mycobacterium vaccae Type Strain ATCC 25954.</title>
        <authorList>
            <person name="Ho Y.S."/>
            <person name="Adroub S.A."/>
            <person name="Abadi M."/>
            <person name="Al Alwan B."/>
            <person name="Alkhateeb R."/>
            <person name="Gao G."/>
            <person name="Ragab A."/>
            <person name="Ali S."/>
            <person name="van Soolingen D."/>
            <person name="Bitter W."/>
            <person name="Pain A."/>
            <person name="Abdallah A.M."/>
        </authorList>
    </citation>
    <scope>NUCLEOTIDE SEQUENCE [LARGE SCALE GENOMIC DNA]</scope>
    <source>
        <strain evidence="7 8">ATCC 25954</strain>
    </source>
</reference>
<evidence type="ECO:0000256" key="2">
    <source>
        <dbReference type="ARBA" id="ARBA00022898"/>
    </source>
</evidence>
<accession>K0VLQ9</accession>
<proteinExistence type="inferred from homology"/>
<dbReference type="InterPro" id="IPR015421">
    <property type="entry name" value="PyrdxlP-dep_Trfase_major"/>
</dbReference>
<dbReference type="SUPFAM" id="SSF46785">
    <property type="entry name" value="Winged helix' DNA-binding domain"/>
    <property type="match status" value="1"/>
</dbReference>
<evidence type="ECO:0000259" key="6">
    <source>
        <dbReference type="PROSITE" id="PS50949"/>
    </source>
</evidence>
<comment type="caution">
    <text evidence="7">The sequence shown here is derived from an EMBL/GenBank/DDBJ whole genome shotgun (WGS) entry which is preliminary data.</text>
</comment>
<dbReference type="InterPro" id="IPR000524">
    <property type="entry name" value="Tscrpt_reg_HTH_GntR"/>
</dbReference>
<dbReference type="GO" id="GO:0003677">
    <property type="term" value="F:DNA binding"/>
    <property type="evidence" value="ECO:0007669"/>
    <property type="project" value="UniProtKB-KW"/>
</dbReference>
<dbReference type="PROSITE" id="PS50949">
    <property type="entry name" value="HTH_GNTR"/>
    <property type="match status" value="1"/>
</dbReference>
<dbReference type="PANTHER" id="PTHR46577">
    <property type="entry name" value="HTH-TYPE TRANSCRIPTIONAL REGULATORY PROTEIN GABR"/>
    <property type="match status" value="1"/>
</dbReference>
<dbReference type="PANTHER" id="PTHR46577:SF1">
    <property type="entry name" value="HTH-TYPE TRANSCRIPTIONAL REGULATORY PROTEIN GABR"/>
    <property type="match status" value="1"/>
</dbReference>
<evidence type="ECO:0000256" key="4">
    <source>
        <dbReference type="ARBA" id="ARBA00023125"/>
    </source>
</evidence>
<keyword evidence="2" id="KW-0663">Pyridoxal phosphate</keyword>
<dbReference type="InterPro" id="IPR004839">
    <property type="entry name" value="Aminotransferase_I/II_large"/>
</dbReference>
<keyword evidence="4" id="KW-0238">DNA-binding</keyword>
<dbReference type="InterPro" id="IPR036388">
    <property type="entry name" value="WH-like_DNA-bd_sf"/>
</dbReference>
<dbReference type="AlphaFoldDB" id="K0VLQ9"/>
<dbReference type="Pfam" id="PF00155">
    <property type="entry name" value="Aminotran_1_2"/>
    <property type="match status" value="1"/>
</dbReference>
<dbReference type="Pfam" id="PF00392">
    <property type="entry name" value="GntR"/>
    <property type="match status" value="1"/>
</dbReference>
<dbReference type="HOGENOM" id="CLU_017584_0_0_11"/>
<dbReference type="SUPFAM" id="SSF53383">
    <property type="entry name" value="PLP-dependent transferases"/>
    <property type="match status" value="1"/>
</dbReference>
<dbReference type="CDD" id="cd00609">
    <property type="entry name" value="AAT_like"/>
    <property type="match status" value="1"/>
</dbReference>
<protein>
    <submittedName>
        <fullName evidence="7">GntR family transcriptional regulator</fullName>
    </submittedName>
</protein>
<evidence type="ECO:0000313" key="7">
    <source>
        <dbReference type="EMBL" id="EJZ12044.1"/>
    </source>
</evidence>
<dbReference type="InterPro" id="IPR015424">
    <property type="entry name" value="PyrdxlP-dep_Trfase"/>
</dbReference>
<gene>
    <name evidence="7" type="ORF">MVAC_03871</name>
</gene>
<dbReference type="InterPro" id="IPR036390">
    <property type="entry name" value="WH_DNA-bd_sf"/>
</dbReference>
<dbReference type="InterPro" id="IPR051446">
    <property type="entry name" value="HTH_trans_reg/aminotransferase"/>
</dbReference>
<keyword evidence="8" id="KW-1185">Reference proteome</keyword>
<keyword evidence="3" id="KW-0805">Transcription regulation</keyword>
<dbReference type="Proteomes" id="UP000006072">
    <property type="component" value="Unassembled WGS sequence"/>
</dbReference>
<evidence type="ECO:0000256" key="3">
    <source>
        <dbReference type="ARBA" id="ARBA00023015"/>
    </source>
</evidence>
<dbReference type="CDD" id="cd07377">
    <property type="entry name" value="WHTH_GntR"/>
    <property type="match status" value="1"/>
</dbReference>
<keyword evidence="5" id="KW-0804">Transcription</keyword>
<dbReference type="GO" id="GO:0030170">
    <property type="term" value="F:pyridoxal phosphate binding"/>
    <property type="evidence" value="ECO:0007669"/>
    <property type="project" value="InterPro"/>
</dbReference>
<dbReference type="SMART" id="SM00345">
    <property type="entry name" value="HTH_GNTR"/>
    <property type="match status" value="1"/>
</dbReference>
<dbReference type="GO" id="GO:0003700">
    <property type="term" value="F:DNA-binding transcription factor activity"/>
    <property type="evidence" value="ECO:0007669"/>
    <property type="project" value="InterPro"/>
</dbReference>
<sequence length="453" mass="48133">MSRRAASAWRIHRHVEVADDLAAQIRAGALPAGTRLPTHRSLAEKHGIAVATATKVYRLLTDAGLVVGEPGRGTFVRDLSGFTGLEPLRATPARRVADLSFNQPLAAGQGDRLRRALRELAAEGDLSALLMQEPPGGRSRGQAAVATYLLGHGIDVPPQRVVLTAGGQQGLDAVLGAVTPPGSVVAVDALTYPGVKLVAAARRLDLVPVPVDSSGMDLDHLERLCAQRPVSAVYCTPTLHNPLGFVLGAAERLRLAALAERHDLAIVEDGVYAFLAPGTSPVATLAPERTFYVGSLSKNLAPGLRFGFVVAPQHRRESLIRTLRAGSWGTSTVAVALAVRWLTDGTVEQLEVSRRDDARHRQQLARAELAALGYSGHPSSYIGWLPLPEEVRSDVLARQLAEAGILVTTADAFATTKSVPNAIRLALATPDEPDLVGALREIGRRIRLHLPSA</sequence>
<organism evidence="7 8">
    <name type="scientific">Mycolicibacterium vaccae ATCC 25954</name>
    <dbReference type="NCBI Taxonomy" id="1194972"/>
    <lineage>
        <taxon>Bacteria</taxon>
        <taxon>Bacillati</taxon>
        <taxon>Actinomycetota</taxon>
        <taxon>Actinomycetes</taxon>
        <taxon>Mycobacteriales</taxon>
        <taxon>Mycobacteriaceae</taxon>
        <taxon>Mycolicibacterium</taxon>
    </lineage>
</organism>
<dbReference type="RefSeq" id="WP_003929967.1">
    <property type="nucleotide sequence ID" value="NZ_JH814688.1"/>
</dbReference>
<evidence type="ECO:0000256" key="1">
    <source>
        <dbReference type="ARBA" id="ARBA00005384"/>
    </source>
</evidence>
<dbReference type="Gene3D" id="3.40.640.10">
    <property type="entry name" value="Type I PLP-dependent aspartate aminotransferase-like (Major domain)"/>
    <property type="match status" value="1"/>
</dbReference>
<evidence type="ECO:0000313" key="8">
    <source>
        <dbReference type="Proteomes" id="UP000006072"/>
    </source>
</evidence>
<feature type="domain" description="HTH gntR-type" evidence="6">
    <location>
        <begin position="11"/>
        <end position="79"/>
    </location>
</feature>
<evidence type="ECO:0000256" key="5">
    <source>
        <dbReference type="ARBA" id="ARBA00023163"/>
    </source>
</evidence>
<dbReference type="Gene3D" id="1.10.10.10">
    <property type="entry name" value="Winged helix-like DNA-binding domain superfamily/Winged helix DNA-binding domain"/>
    <property type="match status" value="1"/>
</dbReference>